<evidence type="ECO:0000313" key="3">
    <source>
        <dbReference type="Proteomes" id="UP000659630"/>
    </source>
</evidence>
<dbReference type="PANTHER" id="PTHR37299">
    <property type="entry name" value="TRANSCRIPTIONAL REGULATOR-RELATED"/>
    <property type="match status" value="1"/>
</dbReference>
<comment type="caution">
    <text evidence="2">The sequence shown here is derived from an EMBL/GenBank/DDBJ whole genome shotgun (WGS) entry which is preliminary data.</text>
</comment>
<dbReference type="GO" id="GO:0005524">
    <property type="term" value="F:ATP binding"/>
    <property type="evidence" value="ECO:0007669"/>
    <property type="project" value="InterPro"/>
</dbReference>
<dbReference type="PIRSF" id="PIRSF036612">
    <property type="entry name" value="ABC_ATP_LytTR"/>
    <property type="match status" value="1"/>
</dbReference>
<dbReference type="PROSITE" id="PS50930">
    <property type="entry name" value="HTH_LYTTR"/>
    <property type="match status" value="1"/>
</dbReference>
<feature type="domain" description="HTH LytTR-type" evidence="1">
    <location>
        <begin position="192"/>
        <end position="298"/>
    </location>
</feature>
<dbReference type="Gene3D" id="2.40.50.1020">
    <property type="entry name" value="LytTr DNA-binding domain"/>
    <property type="match status" value="1"/>
</dbReference>
<dbReference type="Pfam" id="PF04397">
    <property type="entry name" value="LytTR"/>
    <property type="match status" value="1"/>
</dbReference>
<keyword evidence="2" id="KW-0238">DNA-binding</keyword>
<dbReference type="GO" id="GO:0003677">
    <property type="term" value="F:DNA binding"/>
    <property type="evidence" value="ECO:0007669"/>
    <property type="project" value="UniProtKB-KW"/>
</dbReference>
<evidence type="ECO:0000313" key="2">
    <source>
        <dbReference type="EMBL" id="MBC5580996.1"/>
    </source>
</evidence>
<dbReference type="Proteomes" id="UP000659630">
    <property type="component" value="Unassembled WGS sequence"/>
</dbReference>
<proteinExistence type="predicted"/>
<protein>
    <submittedName>
        <fullName evidence="2">LytTR family transcriptional regulator DNA-binding domain-containing protein</fullName>
    </submittedName>
</protein>
<dbReference type="InterPro" id="IPR027417">
    <property type="entry name" value="P-loop_NTPase"/>
</dbReference>
<evidence type="ECO:0000259" key="1">
    <source>
        <dbReference type="PROSITE" id="PS50930"/>
    </source>
</evidence>
<dbReference type="Gene3D" id="3.40.50.300">
    <property type="entry name" value="P-loop containing nucleotide triphosphate hydrolases"/>
    <property type="match status" value="1"/>
</dbReference>
<accession>A0A923I643</accession>
<dbReference type="InterPro" id="IPR007492">
    <property type="entry name" value="LytTR_DNA-bd_dom"/>
</dbReference>
<dbReference type="EMBL" id="JACONZ010000002">
    <property type="protein sequence ID" value="MBC5580996.1"/>
    <property type="molecule type" value="Genomic_DNA"/>
</dbReference>
<dbReference type="SMART" id="SM00850">
    <property type="entry name" value="LytTR"/>
    <property type="match status" value="1"/>
</dbReference>
<reference evidence="2" key="1">
    <citation type="submission" date="2020-08" db="EMBL/GenBank/DDBJ databases">
        <title>Genome public.</title>
        <authorList>
            <person name="Liu C."/>
            <person name="Sun Q."/>
        </authorList>
    </citation>
    <scope>NUCLEOTIDE SEQUENCE</scope>
    <source>
        <strain evidence="2">BX8</strain>
    </source>
</reference>
<dbReference type="InterPro" id="IPR046947">
    <property type="entry name" value="LytR-like"/>
</dbReference>
<dbReference type="AlphaFoldDB" id="A0A923I643"/>
<organism evidence="2 3">
    <name type="scientific">Anaerofilum hominis</name>
    <dbReference type="NCBI Taxonomy" id="2763016"/>
    <lineage>
        <taxon>Bacteria</taxon>
        <taxon>Bacillati</taxon>
        <taxon>Bacillota</taxon>
        <taxon>Clostridia</taxon>
        <taxon>Eubacteriales</taxon>
        <taxon>Oscillospiraceae</taxon>
        <taxon>Anaerofilum</taxon>
    </lineage>
</organism>
<dbReference type="SUPFAM" id="SSF52540">
    <property type="entry name" value="P-loop containing nucleoside triphosphate hydrolases"/>
    <property type="match status" value="1"/>
</dbReference>
<sequence>MEELELPQAAAALARAPGQCAVECAPAQSAALLRAMRAAGLQPGVVFREDALYERLRAGEYLALFAGLSGHAERAAGAARAMELEDLLGQKISRLDEGQRRRVSLAREIAKAPDAFFLEEPLSGLKEREIGVVLQWLERVGEQGTPLICTTELSRSFYLLPGAHYRLDGQDLQLVENAADQSAPPEAQVEKIPARDGEKLLLFNPADIDYAESADGRSLVSVRGSCFACPLTLEELSARLERYGFFRCHRSYLVNMQKVEEIIRWTRNSYALRVKGGPEGGVPLSKGRVEEMKSLYRF</sequence>
<gene>
    <name evidence="2" type="ORF">H8S23_05715</name>
</gene>
<dbReference type="Pfam" id="PF00005">
    <property type="entry name" value="ABC_tran"/>
    <property type="match status" value="1"/>
</dbReference>
<dbReference type="InterPro" id="IPR003439">
    <property type="entry name" value="ABC_transporter-like_ATP-bd"/>
</dbReference>
<keyword evidence="3" id="KW-1185">Reference proteome</keyword>
<dbReference type="GO" id="GO:0016887">
    <property type="term" value="F:ATP hydrolysis activity"/>
    <property type="evidence" value="ECO:0007669"/>
    <property type="project" value="InterPro"/>
</dbReference>
<dbReference type="RefSeq" id="WP_186887371.1">
    <property type="nucleotide sequence ID" value="NZ_JACONZ010000002.1"/>
</dbReference>
<name>A0A923I643_9FIRM</name>
<dbReference type="GO" id="GO:0000156">
    <property type="term" value="F:phosphorelay response regulator activity"/>
    <property type="evidence" value="ECO:0007669"/>
    <property type="project" value="InterPro"/>
</dbReference>
<dbReference type="PANTHER" id="PTHR37299:SF1">
    <property type="entry name" value="STAGE 0 SPORULATION PROTEIN A HOMOLOG"/>
    <property type="match status" value="1"/>
</dbReference>
<dbReference type="InterPro" id="IPR012046">
    <property type="entry name" value="LytTR_ABC"/>
</dbReference>